<sequence length="78" mass="8215">MQAQGQADTSPPKPPAPASHLLQRVQERSGSDWRRGAALSGNADQGGESAVLLVLFCTCWALCSIGWDAQPALPCHCV</sequence>
<proteinExistence type="predicted"/>
<reference evidence="2" key="2">
    <citation type="journal article" date="2015" name="Data Brief">
        <title>Shoot transcriptome of the giant reed, Arundo donax.</title>
        <authorList>
            <person name="Barrero R.A."/>
            <person name="Guerrero F.D."/>
            <person name="Moolhuijzen P."/>
            <person name="Goolsby J.A."/>
            <person name="Tidwell J."/>
            <person name="Bellgard S.E."/>
            <person name="Bellgard M.I."/>
        </authorList>
    </citation>
    <scope>NUCLEOTIDE SEQUENCE</scope>
    <source>
        <tissue evidence="2">Shoot tissue taken approximately 20 cm above the soil surface</tissue>
    </source>
</reference>
<dbReference type="EMBL" id="GBRH01209782">
    <property type="protein sequence ID" value="JAD88113.1"/>
    <property type="molecule type" value="Transcribed_RNA"/>
</dbReference>
<name>A0A0A9DN77_ARUDO</name>
<feature type="region of interest" description="Disordered" evidence="1">
    <location>
        <begin position="1"/>
        <end position="44"/>
    </location>
</feature>
<evidence type="ECO:0000256" key="1">
    <source>
        <dbReference type="SAM" id="MobiDB-lite"/>
    </source>
</evidence>
<organism evidence="2">
    <name type="scientific">Arundo donax</name>
    <name type="common">Giant reed</name>
    <name type="synonym">Donax arundinaceus</name>
    <dbReference type="NCBI Taxonomy" id="35708"/>
    <lineage>
        <taxon>Eukaryota</taxon>
        <taxon>Viridiplantae</taxon>
        <taxon>Streptophyta</taxon>
        <taxon>Embryophyta</taxon>
        <taxon>Tracheophyta</taxon>
        <taxon>Spermatophyta</taxon>
        <taxon>Magnoliopsida</taxon>
        <taxon>Liliopsida</taxon>
        <taxon>Poales</taxon>
        <taxon>Poaceae</taxon>
        <taxon>PACMAD clade</taxon>
        <taxon>Arundinoideae</taxon>
        <taxon>Arundineae</taxon>
        <taxon>Arundo</taxon>
    </lineage>
</organism>
<reference evidence="2" key="1">
    <citation type="submission" date="2014-09" db="EMBL/GenBank/DDBJ databases">
        <authorList>
            <person name="Magalhaes I.L.F."/>
            <person name="Oliveira U."/>
            <person name="Santos F.R."/>
            <person name="Vidigal T.H.D.A."/>
            <person name="Brescovit A.D."/>
            <person name="Santos A.J."/>
        </authorList>
    </citation>
    <scope>NUCLEOTIDE SEQUENCE</scope>
    <source>
        <tissue evidence="2">Shoot tissue taken approximately 20 cm above the soil surface</tissue>
    </source>
</reference>
<dbReference type="AlphaFoldDB" id="A0A0A9DN77"/>
<evidence type="ECO:0000313" key="2">
    <source>
        <dbReference type="EMBL" id="JAD88113.1"/>
    </source>
</evidence>
<accession>A0A0A9DN77</accession>
<protein>
    <submittedName>
        <fullName evidence="2">CPL2</fullName>
    </submittedName>
</protein>
<feature type="compositionally biased region" description="Basic and acidic residues" evidence="1">
    <location>
        <begin position="25"/>
        <end position="35"/>
    </location>
</feature>